<dbReference type="CDD" id="cd18577">
    <property type="entry name" value="ABC_6TM_Pgp_ABCB1_D1_like"/>
    <property type="match status" value="1"/>
</dbReference>
<dbReference type="AlphaFoldDB" id="A0A183LBN3"/>
<dbReference type="Proteomes" id="UP000277204">
    <property type="component" value="Unassembled WGS sequence"/>
</dbReference>
<evidence type="ECO:0000256" key="3">
    <source>
        <dbReference type="ARBA" id="ARBA00022989"/>
    </source>
</evidence>
<evidence type="ECO:0000313" key="6">
    <source>
        <dbReference type="Proteomes" id="UP000277204"/>
    </source>
</evidence>
<evidence type="ECO:0000256" key="1">
    <source>
        <dbReference type="ARBA" id="ARBA00004141"/>
    </source>
</evidence>
<dbReference type="GO" id="GO:0005524">
    <property type="term" value="F:ATP binding"/>
    <property type="evidence" value="ECO:0007669"/>
    <property type="project" value="InterPro"/>
</dbReference>
<comment type="subcellular location">
    <subcellularLocation>
        <location evidence="1">Membrane</location>
        <topology evidence="1">Multi-pass membrane protein</topology>
    </subcellularLocation>
</comment>
<evidence type="ECO:0000313" key="5">
    <source>
        <dbReference type="EMBL" id="VDO50537.1"/>
    </source>
</evidence>
<keyword evidence="2" id="KW-0812">Transmembrane</keyword>
<reference evidence="5 6" key="1">
    <citation type="submission" date="2018-11" db="EMBL/GenBank/DDBJ databases">
        <authorList>
            <consortium name="Pathogen Informatics"/>
        </authorList>
    </citation>
    <scope>NUCLEOTIDE SEQUENCE [LARGE SCALE GENOMIC DNA]</scope>
    <source>
        <strain evidence="5 6">Zambia</strain>
    </source>
</reference>
<protein>
    <submittedName>
        <fullName evidence="5">Uncharacterized protein</fullName>
    </submittedName>
</protein>
<evidence type="ECO:0000256" key="2">
    <source>
        <dbReference type="ARBA" id="ARBA00022692"/>
    </source>
</evidence>
<organism evidence="5 6">
    <name type="scientific">Schistosoma margrebowiei</name>
    <dbReference type="NCBI Taxonomy" id="48269"/>
    <lineage>
        <taxon>Eukaryota</taxon>
        <taxon>Metazoa</taxon>
        <taxon>Spiralia</taxon>
        <taxon>Lophotrochozoa</taxon>
        <taxon>Platyhelminthes</taxon>
        <taxon>Trematoda</taxon>
        <taxon>Digenea</taxon>
        <taxon>Strigeidida</taxon>
        <taxon>Schistosomatoidea</taxon>
        <taxon>Schistosomatidae</taxon>
        <taxon>Schistosoma</taxon>
    </lineage>
</organism>
<dbReference type="Gene3D" id="1.20.1560.10">
    <property type="entry name" value="ABC transporter type 1, transmembrane domain"/>
    <property type="match status" value="1"/>
</dbReference>
<dbReference type="PROSITE" id="PS50929">
    <property type="entry name" value="ABC_TM1F"/>
    <property type="match status" value="1"/>
</dbReference>
<dbReference type="STRING" id="48269.A0A183LBN3"/>
<dbReference type="PANTHER" id="PTHR43394:SF27">
    <property type="entry name" value="ATP-DEPENDENT TRANSLOCASE ABCB1-LIKE"/>
    <property type="match status" value="1"/>
</dbReference>
<dbReference type="GO" id="GO:0005743">
    <property type="term" value="C:mitochondrial inner membrane"/>
    <property type="evidence" value="ECO:0007669"/>
    <property type="project" value="TreeGrafter"/>
</dbReference>
<dbReference type="GO" id="GO:0090374">
    <property type="term" value="P:oligopeptide export from mitochondrion"/>
    <property type="evidence" value="ECO:0007669"/>
    <property type="project" value="TreeGrafter"/>
</dbReference>
<keyword evidence="3" id="KW-1133">Transmembrane helix</keyword>
<accession>A0A183LBN3</accession>
<keyword evidence="4" id="KW-0472">Membrane</keyword>
<dbReference type="Pfam" id="PF00664">
    <property type="entry name" value="ABC_membrane"/>
    <property type="match status" value="1"/>
</dbReference>
<dbReference type="EMBL" id="UZAI01000254">
    <property type="protein sequence ID" value="VDO50537.1"/>
    <property type="molecule type" value="Genomic_DNA"/>
</dbReference>
<dbReference type="SUPFAM" id="SSF90123">
    <property type="entry name" value="ABC transporter transmembrane region"/>
    <property type="match status" value="1"/>
</dbReference>
<dbReference type="PANTHER" id="PTHR43394">
    <property type="entry name" value="ATP-DEPENDENT PERMEASE MDL1, MITOCHONDRIAL"/>
    <property type="match status" value="1"/>
</dbReference>
<proteinExistence type="predicted"/>
<keyword evidence="6" id="KW-1185">Reference proteome</keyword>
<dbReference type="InterPro" id="IPR036640">
    <property type="entry name" value="ABC1_TM_sf"/>
</dbReference>
<name>A0A183LBN3_9TREM</name>
<dbReference type="InterPro" id="IPR039421">
    <property type="entry name" value="Type_1_exporter"/>
</dbReference>
<dbReference type="InterPro" id="IPR011527">
    <property type="entry name" value="ABC1_TM_dom"/>
</dbReference>
<sequence length="243" mass="26571">MEDPSGGAGKSRLQTNGVHGLQYPKEINGAVLHKDVLWFDQHSPGDIINNLSDNLNSIESGIGTRLSDFNQNISGFLAGIIIGFIVKWKLALVACATLPFVVIAFSLFGIAFKYFHNKEINAYSRACTVSNEVLSSIRTVVAFGGEKRESLRYQKELTSAELMGIKKATAFGSVGGCIGLVIFSSAALVFWFGVKLIRDENADPGAVIAYVLFGFHHYKQFIEYVENAKTSTTFFNVSILLSK</sequence>
<dbReference type="GO" id="GO:0015421">
    <property type="term" value="F:ABC-type oligopeptide transporter activity"/>
    <property type="evidence" value="ECO:0007669"/>
    <property type="project" value="TreeGrafter"/>
</dbReference>
<gene>
    <name evidence="5" type="ORF">SMRZ_LOCUS1208</name>
</gene>
<evidence type="ECO:0000256" key="4">
    <source>
        <dbReference type="ARBA" id="ARBA00023136"/>
    </source>
</evidence>